<dbReference type="InterPro" id="IPR045864">
    <property type="entry name" value="aa-tRNA-synth_II/BPL/LPL"/>
</dbReference>
<comment type="caution">
    <text evidence="9">Lacks conserved residue(s) required for the propagation of feature annotation.</text>
</comment>
<dbReference type="GO" id="GO:0003723">
    <property type="term" value="F:RNA binding"/>
    <property type="evidence" value="ECO:0007669"/>
    <property type="project" value="TreeGrafter"/>
</dbReference>
<feature type="binding site" evidence="9">
    <location>
        <position position="165"/>
    </location>
    <ligand>
        <name>L-aspartate</name>
        <dbReference type="ChEBI" id="CHEBI:29991"/>
    </ligand>
</feature>
<dbReference type="Pfam" id="PF00152">
    <property type="entry name" value="tRNA-synt_2"/>
    <property type="match status" value="1"/>
</dbReference>
<dbReference type="AlphaFoldDB" id="A0A0G0LUV6"/>
<comment type="catalytic activity">
    <reaction evidence="9">
        <text>tRNA(Asx) + L-aspartate + ATP = L-aspartyl-tRNA(Asx) + AMP + diphosphate</text>
        <dbReference type="Rhea" id="RHEA:18349"/>
        <dbReference type="Rhea" id="RHEA-COMP:9710"/>
        <dbReference type="Rhea" id="RHEA-COMP:9711"/>
        <dbReference type="ChEBI" id="CHEBI:29991"/>
        <dbReference type="ChEBI" id="CHEBI:30616"/>
        <dbReference type="ChEBI" id="CHEBI:33019"/>
        <dbReference type="ChEBI" id="CHEBI:78442"/>
        <dbReference type="ChEBI" id="CHEBI:78516"/>
        <dbReference type="ChEBI" id="CHEBI:456215"/>
        <dbReference type="EC" id="6.1.1.23"/>
    </reaction>
</comment>
<dbReference type="PATRIC" id="fig|1618345.3.peg.437"/>
<evidence type="ECO:0000313" key="12">
    <source>
        <dbReference type="Proteomes" id="UP000034207"/>
    </source>
</evidence>
<reference evidence="11 12" key="1">
    <citation type="journal article" date="2015" name="Nature">
        <title>rRNA introns, odd ribosomes, and small enigmatic genomes across a large radiation of phyla.</title>
        <authorList>
            <person name="Brown C.T."/>
            <person name="Hug L.A."/>
            <person name="Thomas B.C."/>
            <person name="Sharon I."/>
            <person name="Castelle C.J."/>
            <person name="Singh A."/>
            <person name="Wilkins M.J."/>
            <person name="Williams K.H."/>
            <person name="Banfield J.F."/>
        </authorList>
    </citation>
    <scope>NUCLEOTIDE SEQUENCE [LARGE SCALE GENOMIC DNA]</scope>
</reference>
<dbReference type="NCBIfam" id="TIGR00458">
    <property type="entry name" value="aspS_nondisc"/>
    <property type="match status" value="1"/>
</dbReference>
<dbReference type="NCBIfam" id="NF003483">
    <property type="entry name" value="PRK05159.1"/>
    <property type="match status" value="1"/>
</dbReference>
<dbReference type="CDD" id="cd00776">
    <property type="entry name" value="AsxRS_core"/>
    <property type="match status" value="1"/>
</dbReference>
<feature type="binding site" evidence="9">
    <location>
        <begin position="404"/>
        <end position="407"/>
    </location>
    <ligand>
        <name>ATP</name>
        <dbReference type="ChEBI" id="CHEBI:30616"/>
    </ligand>
</feature>
<sequence length="433" mass="49871">MKRTLSIDVAEKIGKEVMVSGWIHKIRKLGGINFIVLRDRGGLVQAIVEKTEDIDKLKELTTESVVSITGKVAKEDRAPGGAEIHVQNIEILSPVTEDIPIEINKNELNVNLDTLLDFRPLTLRAFSQKAIFKVQAEILSAWRDFFKELDFTEINTPKIVGAGAETGGAEMFEVKYFKKKAYLAQSPQLYKEIMAGVFERVFETAFVYRAEPHSTSRHINEYMSLDIEMAFINSWTDLIDLHQDLVKYIIDRLKKNSKKEFDLLGAKIPDYVKIPTIKLREAQEILEKEYGEKCIGEPDLEPKHEKQICEYSKNKWGSEFIFITHYPSKKRPFYTMDDPKNPEETLSFDLLFKGLEVTTGSQRLHRYEDHIAKMKKRGMSTEGFEDYLNVFKYGMPPHGGFCQGLERLTARFLDLDNVKEASLFPRDMNRLKP</sequence>
<evidence type="ECO:0000259" key="10">
    <source>
        <dbReference type="PROSITE" id="PS50862"/>
    </source>
</evidence>
<feature type="binding site" evidence="9">
    <location>
        <position position="209"/>
    </location>
    <ligand>
        <name>L-aspartate</name>
        <dbReference type="ChEBI" id="CHEBI:29991"/>
    </ligand>
</feature>
<comment type="subunit">
    <text evidence="9">Homodimer.</text>
</comment>
<feature type="site" description="Important for tRNA non-discrimination" evidence="9">
    <location>
        <position position="79"/>
    </location>
</feature>
<keyword evidence="7 9" id="KW-0648">Protein biosynthesis</keyword>
<dbReference type="HAMAP" id="MF_02075">
    <property type="entry name" value="Asp_tRNA_synth_type2"/>
    <property type="match status" value="1"/>
</dbReference>
<dbReference type="Gene3D" id="3.30.930.10">
    <property type="entry name" value="Bira Bifunctional Protein, Domain 2"/>
    <property type="match status" value="1"/>
</dbReference>
<dbReference type="STRING" id="1618345.UT18_C0007G0068"/>
<feature type="binding site" evidence="9">
    <location>
        <position position="356"/>
    </location>
    <ligand>
        <name>ATP</name>
        <dbReference type="ChEBI" id="CHEBI:30616"/>
    </ligand>
</feature>
<evidence type="ECO:0000256" key="6">
    <source>
        <dbReference type="ARBA" id="ARBA00022840"/>
    </source>
</evidence>
<dbReference type="PRINTS" id="PR01042">
    <property type="entry name" value="TRNASYNTHASP"/>
</dbReference>
<evidence type="ECO:0000256" key="4">
    <source>
        <dbReference type="ARBA" id="ARBA00022598"/>
    </source>
</evidence>
<dbReference type="Gene3D" id="2.40.50.140">
    <property type="entry name" value="Nucleic acid-binding proteins"/>
    <property type="match status" value="1"/>
</dbReference>
<dbReference type="InterPro" id="IPR012340">
    <property type="entry name" value="NA-bd_OB-fold"/>
</dbReference>
<dbReference type="SUPFAM" id="SSF50249">
    <property type="entry name" value="Nucleic acid-binding proteins"/>
    <property type="match status" value="1"/>
</dbReference>
<organism evidence="11 12">
    <name type="scientific">candidate division CPR2 bacterium GW2011_GWC2_39_10</name>
    <dbReference type="NCBI Taxonomy" id="1618345"/>
    <lineage>
        <taxon>Bacteria</taxon>
        <taxon>Bacteria division CPR2</taxon>
    </lineage>
</organism>
<dbReference type="PANTHER" id="PTHR43450">
    <property type="entry name" value="ASPARTYL-TRNA SYNTHETASE"/>
    <property type="match status" value="1"/>
</dbReference>
<evidence type="ECO:0000256" key="9">
    <source>
        <dbReference type="HAMAP-Rule" id="MF_02075"/>
    </source>
</evidence>
<evidence type="ECO:0000256" key="7">
    <source>
        <dbReference type="ARBA" id="ARBA00022917"/>
    </source>
</evidence>
<comment type="similarity">
    <text evidence="2 9">Belongs to the class-II aminoacyl-tRNA synthetase family. Type 2 subfamily.</text>
</comment>
<dbReference type="InterPro" id="IPR002312">
    <property type="entry name" value="Asp/Asn-tRNA-synth_IIb"/>
</dbReference>
<feature type="domain" description="Aminoacyl-transfer RNA synthetases class-II family profile" evidence="10">
    <location>
        <begin position="132"/>
        <end position="433"/>
    </location>
</feature>
<gene>
    <name evidence="9" type="primary">aspS</name>
    <name evidence="11" type="ORF">UT18_C0007G0068</name>
</gene>
<dbReference type="PANTHER" id="PTHR43450:SF1">
    <property type="entry name" value="ASPARTATE--TRNA LIGASE, CYTOPLASMIC"/>
    <property type="match status" value="1"/>
</dbReference>
<dbReference type="GO" id="GO:0050560">
    <property type="term" value="F:aspartate-tRNA(Asn) ligase activity"/>
    <property type="evidence" value="ECO:0007669"/>
    <property type="project" value="UniProtKB-EC"/>
</dbReference>
<dbReference type="GO" id="GO:0017101">
    <property type="term" value="C:aminoacyl-tRNA synthetase multienzyme complex"/>
    <property type="evidence" value="ECO:0007669"/>
    <property type="project" value="TreeGrafter"/>
</dbReference>
<dbReference type="EC" id="6.1.1.23" evidence="9"/>
<dbReference type="GO" id="GO:0005524">
    <property type="term" value="F:ATP binding"/>
    <property type="evidence" value="ECO:0007669"/>
    <property type="project" value="UniProtKB-UniRule"/>
</dbReference>
<keyword evidence="5 9" id="KW-0547">Nucleotide-binding</keyword>
<keyword evidence="6 9" id="KW-0067">ATP-binding</keyword>
<dbReference type="Proteomes" id="UP000034207">
    <property type="component" value="Unassembled WGS sequence"/>
</dbReference>
<comment type="subcellular location">
    <subcellularLocation>
        <location evidence="1 9">Cytoplasm</location>
    </subcellularLocation>
</comment>
<dbReference type="InterPro" id="IPR004523">
    <property type="entry name" value="Asp-tRNA_synthase_2"/>
</dbReference>
<dbReference type="GO" id="GO:0005829">
    <property type="term" value="C:cytosol"/>
    <property type="evidence" value="ECO:0007669"/>
    <property type="project" value="TreeGrafter"/>
</dbReference>
<keyword evidence="4 9" id="KW-0436">Ligase</keyword>
<feature type="region of interest" description="Aspartate" evidence="9">
    <location>
        <begin position="188"/>
        <end position="191"/>
    </location>
</feature>
<dbReference type="EMBL" id="LBVV01000007">
    <property type="protein sequence ID" value="KKQ94812.1"/>
    <property type="molecule type" value="Genomic_DNA"/>
</dbReference>
<protein>
    <recommendedName>
        <fullName evidence="9">Aspartate--tRNA(Asp/Asn) ligase</fullName>
        <ecNumber evidence="9">6.1.1.23</ecNumber>
    </recommendedName>
    <alternativeName>
        <fullName evidence="9">Aspartyl-tRNA synthetase</fullName>
        <shortName evidence="9">AspRS</shortName>
    </alternativeName>
    <alternativeName>
        <fullName evidence="9">Non-discriminating aspartyl-tRNA synthetase</fullName>
        <shortName evidence="9">ND-AspRS</shortName>
    </alternativeName>
</protein>
<dbReference type="InterPro" id="IPR004365">
    <property type="entry name" value="NA-bd_OB_tRNA"/>
</dbReference>
<name>A0A0G0LUV6_UNCC2</name>
<evidence type="ECO:0000256" key="3">
    <source>
        <dbReference type="ARBA" id="ARBA00022490"/>
    </source>
</evidence>
<keyword evidence="3 9" id="KW-0963">Cytoplasm</keyword>
<comment type="function">
    <text evidence="9">Aspartyl-tRNA synthetase with relaxed tRNA specificity since it is able to aspartylate not only its cognate tRNA(Asp) but also tRNA(Asn). Reaction proceeds in two steps: L-aspartate is first activated by ATP to form Asp-AMP and then transferred to the acceptor end of tRNA(Asp/Asn).</text>
</comment>
<dbReference type="FunFam" id="3.30.930.10:FF:000038">
    <property type="entry name" value="Aspartate--tRNA ligase"/>
    <property type="match status" value="1"/>
</dbReference>
<dbReference type="SUPFAM" id="SSF55681">
    <property type="entry name" value="Class II aaRS and biotin synthetases"/>
    <property type="match status" value="1"/>
</dbReference>
<evidence type="ECO:0000256" key="2">
    <source>
        <dbReference type="ARBA" id="ARBA00005312"/>
    </source>
</evidence>
<keyword evidence="8 9" id="KW-0030">Aminoacyl-tRNA synthetase</keyword>
<evidence type="ECO:0000313" key="11">
    <source>
        <dbReference type="EMBL" id="KKQ94812.1"/>
    </source>
</evidence>
<dbReference type="InterPro" id="IPR006195">
    <property type="entry name" value="aa-tRNA-synth_II"/>
</dbReference>
<dbReference type="GO" id="GO:0006422">
    <property type="term" value="P:aspartyl-tRNA aminoacylation"/>
    <property type="evidence" value="ECO:0007669"/>
    <property type="project" value="UniProtKB-UniRule"/>
</dbReference>
<comment type="caution">
    <text evidence="11">The sequence shown here is derived from an EMBL/GenBank/DDBJ whole genome shotgun (WGS) entry which is preliminary data.</text>
</comment>
<accession>A0A0G0LUV6</accession>
<feature type="binding site" evidence="9">
    <location>
        <position position="363"/>
    </location>
    <ligand>
        <name>L-aspartate</name>
        <dbReference type="ChEBI" id="CHEBI:29991"/>
    </ligand>
</feature>
<evidence type="ECO:0000256" key="1">
    <source>
        <dbReference type="ARBA" id="ARBA00004496"/>
    </source>
</evidence>
<feature type="binding site" evidence="9">
    <location>
        <position position="359"/>
    </location>
    <ligand>
        <name>L-aspartate</name>
        <dbReference type="ChEBI" id="CHEBI:29991"/>
    </ligand>
</feature>
<dbReference type="Pfam" id="PF01336">
    <property type="entry name" value="tRNA_anti-codon"/>
    <property type="match status" value="1"/>
</dbReference>
<evidence type="ECO:0000256" key="8">
    <source>
        <dbReference type="ARBA" id="ARBA00023146"/>
    </source>
</evidence>
<proteinExistence type="inferred from homology"/>
<evidence type="ECO:0000256" key="5">
    <source>
        <dbReference type="ARBA" id="ARBA00022741"/>
    </source>
</evidence>
<dbReference type="PROSITE" id="PS50862">
    <property type="entry name" value="AA_TRNA_LIGASE_II"/>
    <property type="match status" value="1"/>
</dbReference>
<dbReference type="GO" id="GO:0004815">
    <property type="term" value="F:aspartate-tRNA ligase activity"/>
    <property type="evidence" value="ECO:0007669"/>
    <property type="project" value="UniProtKB-UniRule"/>
</dbReference>
<feature type="binding site" evidence="9">
    <location>
        <begin position="209"/>
        <end position="211"/>
    </location>
    <ligand>
        <name>ATP</name>
        <dbReference type="ChEBI" id="CHEBI:30616"/>
    </ligand>
</feature>
<dbReference type="InterPro" id="IPR004364">
    <property type="entry name" value="Aa-tRNA-synt_II"/>
</dbReference>